<dbReference type="PANTHER" id="PTHR24148">
    <property type="entry name" value="ANKYRIN REPEAT DOMAIN-CONTAINING PROTEIN 39 HOMOLOG-RELATED"/>
    <property type="match status" value="1"/>
</dbReference>
<proteinExistence type="predicted"/>
<reference evidence="2" key="1">
    <citation type="submission" date="2019-10" db="EMBL/GenBank/DDBJ databases">
        <authorList>
            <consortium name="DOE Joint Genome Institute"/>
            <person name="Kuo A."/>
            <person name="Miyauchi S."/>
            <person name="Kiss E."/>
            <person name="Drula E."/>
            <person name="Kohler A."/>
            <person name="Sanchez-Garcia M."/>
            <person name="Andreopoulos B."/>
            <person name="Barry K.W."/>
            <person name="Bonito G."/>
            <person name="Buee M."/>
            <person name="Carver A."/>
            <person name="Chen C."/>
            <person name="Cichocki N."/>
            <person name="Clum A."/>
            <person name="Culley D."/>
            <person name="Crous P.W."/>
            <person name="Fauchery L."/>
            <person name="Girlanda M."/>
            <person name="Hayes R."/>
            <person name="Keri Z."/>
            <person name="LaButti K."/>
            <person name="Lipzen A."/>
            <person name="Lombard V."/>
            <person name="Magnuson J."/>
            <person name="Maillard F."/>
            <person name="Morin E."/>
            <person name="Murat C."/>
            <person name="Nolan M."/>
            <person name="Ohm R."/>
            <person name="Pangilinan J."/>
            <person name="Pereira M."/>
            <person name="Perotto S."/>
            <person name="Peter M."/>
            <person name="Riley R."/>
            <person name="Sitrit Y."/>
            <person name="Stielow B."/>
            <person name="Szollosi G."/>
            <person name="Zifcakova L."/>
            <person name="Stursova M."/>
            <person name="Spatafora J.W."/>
            <person name="Tedersoo L."/>
            <person name="Vaario L.-M."/>
            <person name="Yamada A."/>
            <person name="Yan M."/>
            <person name="Wang P."/>
            <person name="Xu J."/>
            <person name="Bruns T."/>
            <person name="Baldrian P."/>
            <person name="Vilgalys R."/>
            <person name="Henrissat B."/>
            <person name="Grigoriev I.V."/>
            <person name="Hibbett D."/>
            <person name="Nagy L.G."/>
            <person name="Martin F.M."/>
        </authorList>
    </citation>
    <scope>NUCLEOTIDE SEQUENCE</scope>
    <source>
        <strain evidence="2">BED1</strain>
    </source>
</reference>
<name>A0AAD4BFU2_BOLED</name>
<evidence type="ECO:0000259" key="1">
    <source>
        <dbReference type="Pfam" id="PF06985"/>
    </source>
</evidence>
<keyword evidence="3" id="KW-1185">Reference proteome</keyword>
<protein>
    <recommendedName>
        <fullName evidence="1">Heterokaryon incompatibility domain-containing protein</fullName>
    </recommendedName>
</protein>
<dbReference type="Pfam" id="PF06985">
    <property type="entry name" value="HET"/>
    <property type="match status" value="1"/>
</dbReference>
<gene>
    <name evidence="2" type="ORF">L210DRAFT_3564403</name>
</gene>
<dbReference type="InterPro" id="IPR010730">
    <property type="entry name" value="HET"/>
</dbReference>
<dbReference type="AlphaFoldDB" id="A0AAD4BFU2"/>
<reference evidence="2" key="2">
    <citation type="journal article" date="2020" name="Nat. Commun.">
        <title>Large-scale genome sequencing of mycorrhizal fungi provides insights into the early evolution of symbiotic traits.</title>
        <authorList>
            <person name="Miyauchi S."/>
            <person name="Kiss E."/>
            <person name="Kuo A."/>
            <person name="Drula E."/>
            <person name="Kohler A."/>
            <person name="Sanchez-Garcia M."/>
            <person name="Morin E."/>
            <person name="Andreopoulos B."/>
            <person name="Barry K.W."/>
            <person name="Bonito G."/>
            <person name="Buee M."/>
            <person name="Carver A."/>
            <person name="Chen C."/>
            <person name="Cichocki N."/>
            <person name="Clum A."/>
            <person name="Culley D."/>
            <person name="Crous P.W."/>
            <person name="Fauchery L."/>
            <person name="Girlanda M."/>
            <person name="Hayes R.D."/>
            <person name="Keri Z."/>
            <person name="LaButti K."/>
            <person name="Lipzen A."/>
            <person name="Lombard V."/>
            <person name="Magnuson J."/>
            <person name="Maillard F."/>
            <person name="Murat C."/>
            <person name="Nolan M."/>
            <person name="Ohm R.A."/>
            <person name="Pangilinan J."/>
            <person name="Pereira M.F."/>
            <person name="Perotto S."/>
            <person name="Peter M."/>
            <person name="Pfister S."/>
            <person name="Riley R."/>
            <person name="Sitrit Y."/>
            <person name="Stielow J.B."/>
            <person name="Szollosi G."/>
            <person name="Zifcakova L."/>
            <person name="Stursova M."/>
            <person name="Spatafora J.W."/>
            <person name="Tedersoo L."/>
            <person name="Vaario L.M."/>
            <person name="Yamada A."/>
            <person name="Yan M."/>
            <person name="Wang P."/>
            <person name="Xu J."/>
            <person name="Bruns T."/>
            <person name="Baldrian P."/>
            <person name="Vilgalys R."/>
            <person name="Dunand C."/>
            <person name="Henrissat B."/>
            <person name="Grigoriev I.V."/>
            <person name="Hibbett D."/>
            <person name="Nagy L.G."/>
            <person name="Martin F.M."/>
        </authorList>
    </citation>
    <scope>NUCLEOTIDE SEQUENCE</scope>
    <source>
        <strain evidence="2">BED1</strain>
    </source>
</reference>
<feature type="domain" description="Heterokaryon incompatibility" evidence="1">
    <location>
        <begin position="36"/>
        <end position="145"/>
    </location>
</feature>
<evidence type="ECO:0000313" key="3">
    <source>
        <dbReference type="Proteomes" id="UP001194468"/>
    </source>
</evidence>
<dbReference type="EMBL" id="WHUW01000075">
    <property type="protein sequence ID" value="KAF8428029.1"/>
    <property type="molecule type" value="Genomic_DNA"/>
</dbReference>
<dbReference type="InterPro" id="IPR052895">
    <property type="entry name" value="HetReg/Transcr_Mod"/>
</dbReference>
<organism evidence="2 3">
    <name type="scientific">Boletus edulis BED1</name>
    <dbReference type="NCBI Taxonomy" id="1328754"/>
    <lineage>
        <taxon>Eukaryota</taxon>
        <taxon>Fungi</taxon>
        <taxon>Dikarya</taxon>
        <taxon>Basidiomycota</taxon>
        <taxon>Agaricomycotina</taxon>
        <taxon>Agaricomycetes</taxon>
        <taxon>Agaricomycetidae</taxon>
        <taxon>Boletales</taxon>
        <taxon>Boletineae</taxon>
        <taxon>Boletaceae</taxon>
        <taxon>Boletoideae</taxon>
        <taxon>Boletus</taxon>
    </lineage>
</organism>
<sequence>MATNTKPVTKLRLINLEKGSVDWHDLAGLDWDEIWAMSHLWDRSKPPAKTKLPLQGVTWESSSFSSLKRFNIMYDKTREIVKPRGAKYAWLDAACINQDDANEKAEQMTLMGTIYSETAGCVAFGTLTSDDQFVEIAFPRKDDAQKATTFDWMERVWTLQELQLPKQVLFVSGDHVIPRDEAYFTILMLSPYFTTPNPTLPSDFKNPNVSCIQTQDVVNALSPMTKTETIRSLMQSSLRGCSMVGDKVYGILGMLPKPMSGLNANYSLTLPQIVMNLMQLMPTNDVLDSLAFNKLPPTDTSGPFQWSGMITLGQPMENPPYQTDIYPVETNASVHVDNHIATTVLSNARLWKVNVTKPDKLLEDLLDDTPGDLWPSVAALAKHFQLKGDFAKVQKSANYRYAVGRAVRSLGRNWNLLEPLVKKALADGIINKELLSILEDMPPTEEPDGIPPNRVGDEKQFDKDVTVLHCRSKADKSFHYGIIVEKSPDGTWHKVCTAAFSDECVESKDGEETNFVIGK</sequence>
<dbReference type="PANTHER" id="PTHR24148:SF64">
    <property type="entry name" value="HETEROKARYON INCOMPATIBILITY DOMAIN-CONTAINING PROTEIN"/>
    <property type="match status" value="1"/>
</dbReference>
<comment type="caution">
    <text evidence="2">The sequence shown here is derived from an EMBL/GenBank/DDBJ whole genome shotgun (WGS) entry which is preliminary data.</text>
</comment>
<accession>A0AAD4BFU2</accession>
<evidence type="ECO:0000313" key="2">
    <source>
        <dbReference type="EMBL" id="KAF8428029.1"/>
    </source>
</evidence>
<dbReference type="Proteomes" id="UP001194468">
    <property type="component" value="Unassembled WGS sequence"/>
</dbReference>